<proteinExistence type="predicted"/>
<evidence type="ECO:0000313" key="1">
    <source>
        <dbReference type="EMBL" id="CBJ28423.1"/>
    </source>
</evidence>
<reference evidence="1 2" key="1">
    <citation type="journal article" date="2010" name="Nature">
        <title>The Ectocarpus genome and the independent evolution of multicellularity in brown algae.</title>
        <authorList>
            <person name="Cock J.M."/>
            <person name="Sterck L."/>
            <person name="Rouze P."/>
            <person name="Scornet D."/>
            <person name="Allen A.E."/>
            <person name="Amoutzias G."/>
            <person name="Anthouard V."/>
            <person name="Artiguenave F."/>
            <person name="Aury J.M."/>
            <person name="Badger J.H."/>
            <person name="Beszteri B."/>
            <person name="Billiau K."/>
            <person name="Bonnet E."/>
            <person name="Bothwell J.H."/>
            <person name="Bowler C."/>
            <person name="Boyen C."/>
            <person name="Brownlee C."/>
            <person name="Carrano C.J."/>
            <person name="Charrier B."/>
            <person name="Cho G.Y."/>
            <person name="Coelho S.M."/>
            <person name="Collen J."/>
            <person name="Corre E."/>
            <person name="Da Silva C."/>
            <person name="Delage L."/>
            <person name="Delaroque N."/>
            <person name="Dittami S.M."/>
            <person name="Doulbeau S."/>
            <person name="Elias M."/>
            <person name="Farnham G."/>
            <person name="Gachon C.M."/>
            <person name="Gschloessl B."/>
            <person name="Heesch S."/>
            <person name="Jabbari K."/>
            <person name="Jubin C."/>
            <person name="Kawai H."/>
            <person name="Kimura K."/>
            <person name="Kloareg B."/>
            <person name="Kupper F.C."/>
            <person name="Lang D."/>
            <person name="Le Bail A."/>
            <person name="Leblanc C."/>
            <person name="Lerouge P."/>
            <person name="Lohr M."/>
            <person name="Lopez P.J."/>
            <person name="Martens C."/>
            <person name="Maumus F."/>
            <person name="Michel G."/>
            <person name="Miranda-Saavedra D."/>
            <person name="Morales J."/>
            <person name="Moreau H."/>
            <person name="Motomura T."/>
            <person name="Nagasato C."/>
            <person name="Napoli C.A."/>
            <person name="Nelson D.R."/>
            <person name="Nyvall-Collen P."/>
            <person name="Peters A.F."/>
            <person name="Pommier C."/>
            <person name="Potin P."/>
            <person name="Poulain J."/>
            <person name="Quesneville H."/>
            <person name="Read B."/>
            <person name="Rensing S.A."/>
            <person name="Ritter A."/>
            <person name="Rousvoal S."/>
            <person name="Samanta M."/>
            <person name="Samson G."/>
            <person name="Schroeder D.C."/>
            <person name="Segurens B."/>
            <person name="Strittmatter M."/>
            <person name="Tonon T."/>
            <person name="Tregear J.W."/>
            <person name="Valentin K."/>
            <person name="von Dassow P."/>
            <person name="Yamagishi T."/>
            <person name="Van de Peer Y."/>
            <person name="Wincker P."/>
        </authorList>
    </citation>
    <scope>NUCLEOTIDE SEQUENCE [LARGE SCALE GENOMIC DNA]</scope>
    <source>
        <strain evidence="2">Ec32 / CCAP1310/4</strain>
    </source>
</reference>
<evidence type="ECO:0000313" key="2">
    <source>
        <dbReference type="Proteomes" id="UP000002630"/>
    </source>
</evidence>
<protein>
    <submittedName>
        <fullName evidence="1">Uncharacterized protein</fullName>
    </submittedName>
</protein>
<name>D7FH48_ECTSI</name>
<dbReference type="EMBL" id="FN649755">
    <property type="protein sequence ID" value="CBJ28423.1"/>
    <property type="molecule type" value="Genomic_DNA"/>
</dbReference>
<sequence>MILNFARGRKSSARCATGYEHSESDFYGRAEREESKLVIERDRGIDRTGGPLLLPE</sequence>
<keyword evidence="2" id="KW-1185">Reference proteome</keyword>
<dbReference type="EMBL" id="FN647737">
    <property type="protein sequence ID" value="CBJ28423.1"/>
    <property type="molecule type" value="Genomic_DNA"/>
</dbReference>
<accession>D7FH48</accession>
<gene>
    <name evidence="1" type="ORF">Esi_0105_0027</name>
</gene>
<dbReference type="Proteomes" id="UP000002630">
    <property type="component" value="Linkage Group LG30"/>
</dbReference>
<organism evidence="1 2">
    <name type="scientific">Ectocarpus siliculosus</name>
    <name type="common">Brown alga</name>
    <name type="synonym">Conferva siliculosa</name>
    <dbReference type="NCBI Taxonomy" id="2880"/>
    <lineage>
        <taxon>Eukaryota</taxon>
        <taxon>Sar</taxon>
        <taxon>Stramenopiles</taxon>
        <taxon>Ochrophyta</taxon>
        <taxon>PX clade</taxon>
        <taxon>Phaeophyceae</taxon>
        <taxon>Ectocarpales</taxon>
        <taxon>Ectocarpaceae</taxon>
        <taxon>Ectocarpus</taxon>
    </lineage>
</organism>
<dbReference type="AlphaFoldDB" id="D7FH48"/>
<dbReference type="InParanoid" id="D7FH48"/>